<evidence type="ECO:0000313" key="6">
    <source>
        <dbReference type="Proteomes" id="UP000019478"/>
    </source>
</evidence>
<dbReference type="Gene3D" id="1.10.8.10">
    <property type="entry name" value="DNA helicase RuvA subunit, C-terminal domain"/>
    <property type="match status" value="1"/>
</dbReference>
<dbReference type="GeneID" id="19171784"/>
<feature type="compositionally biased region" description="Basic and acidic residues" evidence="2">
    <location>
        <begin position="121"/>
        <end position="139"/>
    </location>
</feature>
<name>W9XWP8_9EURO</name>
<gene>
    <name evidence="5" type="ORF">A1O3_07687</name>
</gene>
<dbReference type="GO" id="GO:0005096">
    <property type="term" value="F:GTPase activator activity"/>
    <property type="evidence" value="ECO:0007669"/>
    <property type="project" value="InterPro"/>
</dbReference>
<feature type="region of interest" description="Disordered" evidence="2">
    <location>
        <begin position="527"/>
        <end position="594"/>
    </location>
</feature>
<dbReference type="STRING" id="1182542.W9XWP8"/>
<dbReference type="eggNOG" id="KOG0703">
    <property type="taxonomic scope" value="Eukaryota"/>
</dbReference>
<dbReference type="GO" id="GO:0005737">
    <property type="term" value="C:cytoplasm"/>
    <property type="evidence" value="ECO:0007669"/>
    <property type="project" value="TreeGrafter"/>
</dbReference>
<dbReference type="GO" id="GO:0008270">
    <property type="term" value="F:zinc ion binding"/>
    <property type="evidence" value="ECO:0007669"/>
    <property type="project" value="UniProtKB-KW"/>
</dbReference>
<dbReference type="InterPro" id="IPR038508">
    <property type="entry name" value="ArfGAP_dom_sf"/>
</dbReference>
<comment type="caution">
    <text evidence="5">The sequence shown here is derived from an EMBL/GenBank/DDBJ whole genome shotgun (WGS) entry which is preliminary data.</text>
</comment>
<dbReference type="PROSITE" id="PS50030">
    <property type="entry name" value="UBA"/>
    <property type="match status" value="1"/>
</dbReference>
<feature type="compositionally biased region" description="Low complexity" evidence="2">
    <location>
        <begin position="527"/>
        <end position="539"/>
    </location>
</feature>
<dbReference type="Gene3D" id="1.10.220.150">
    <property type="entry name" value="Arf GTPase activating protein"/>
    <property type="match status" value="1"/>
</dbReference>
<dbReference type="HOGENOM" id="CLU_017628_0_0_1"/>
<sequence length="751" mass="81444">MASMSKRTQARNERELHELLRLPGNSQCADCGAKNPAWASWNLGVFLCMRCASLHRKLGTHISKVKSLSMDTWTADQVESMKRNGNIAVNKVYNPKNKKPDMPLDIDEVDSAMERFIRKKYQEKSLSDGKPEPPQRDEISPATYSRQEEQESPPPPLPPKKGRFFGFGLRASSSAYTLSKHDKKKLPKEPRVDSAFPISTDDYDSMSRMADARFDMTEAELQQKLNALRDMGFTDTGRNTSLLRRLGGNVERTIERLVQEGQRDTTTSSAGRRPNPTTNADSSRDSTAASAPATRAPASSEPSYNPFTHMTGEQTVGLSISKPQQPANSPAQVYHSTNPFGPATHTQTETGLEQSLQSMQLAHPLFPHSTGGYPSQPPPLQDPRLQYSVTPPVPSTHFQQGYVASPAAISMNTNPFFQSTSGPPQSTSNNPFLPQTAPASGPVSSSTHPLVSYQSVQAGPPAPPQQRQSSLPITLTSNPFGLPPGPASSQTIQERTAPQFQMQDPFGPVRQNPFETQQTHNPFLTQQMQPQQQQVAPSQSPQPPASGPGFPSFQYGQAQTQPQPQQQNPQFQQQAMFQQQFNQQPQTLSPQHTGRYDKNTILALYNYPQFAPKPLASIPEPGPETVGSAQPSSQQHTSPMQSGDVHFQPNPISPAKRSATMPASISNMHSAGGVGSRNPFLTNTASTTANFNLSANPSSPGFAGGSGTSPARAQGGAARHHASADSVSISNLESGRHSPDAFASLSARSVR</sequence>
<feature type="region of interest" description="Disordered" evidence="2">
    <location>
        <begin position="257"/>
        <end position="351"/>
    </location>
</feature>
<feature type="compositionally biased region" description="Polar residues" evidence="2">
    <location>
        <begin position="301"/>
        <end position="351"/>
    </location>
</feature>
<feature type="compositionally biased region" description="Low complexity" evidence="2">
    <location>
        <begin position="547"/>
        <end position="587"/>
    </location>
</feature>
<dbReference type="InterPro" id="IPR001164">
    <property type="entry name" value="ArfGAP_dom"/>
</dbReference>
<evidence type="ECO:0000256" key="2">
    <source>
        <dbReference type="SAM" id="MobiDB-lite"/>
    </source>
</evidence>
<dbReference type="InterPro" id="IPR015940">
    <property type="entry name" value="UBA"/>
</dbReference>
<evidence type="ECO:0000259" key="4">
    <source>
        <dbReference type="PROSITE" id="PS50115"/>
    </source>
</evidence>
<evidence type="ECO:0000313" key="5">
    <source>
        <dbReference type="EMBL" id="EXJ81396.1"/>
    </source>
</evidence>
<dbReference type="FunFam" id="1.10.220.150:FF:000026">
    <property type="entry name" value="GTPase activating protein for Arf, putative"/>
    <property type="match status" value="1"/>
</dbReference>
<dbReference type="SMART" id="SM00105">
    <property type="entry name" value="ArfGap"/>
    <property type="match status" value="1"/>
</dbReference>
<evidence type="ECO:0008006" key="7">
    <source>
        <dbReference type="Google" id="ProtNLM"/>
    </source>
</evidence>
<feature type="compositionally biased region" description="Polar residues" evidence="2">
    <location>
        <begin position="442"/>
        <end position="453"/>
    </location>
</feature>
<feature type="region of interest" description="Disordered" evidence="2">
    <location>
        <begin position="364"/>
        <end position="387"/>
    </location>
</feature>
<feature type="compositionally biased region" description="Low complexity" evidence="2">
    <location>
        <begin position="285"/>
        <end position="300"/>
    </location>
</feature>
<feature type="region of interest" description="Disordered" evidence="2">
    <location>
        <begin position="414"/>
        <end position="494"/>
    </location>
</feature>
<dbReference type="SMART" id="SM00165">
    <property type="entry name" value="UBA"/>
    <property type="match status" value="1"/>
</dbReference>
<feature type="region of interest" description="Disordered" evidence="2">
    <location>
        <begin position="121"/>
        <end position="165"/>
    </location>
</feature>
<dbReference type="Pfam" id="PF01412">
    <property type="entry name" value="ArfGap"/>
    <property type="match status" value="1"/>
</dbReference>
<organism evidence="5 6">
    <name type="scientific">Capronia epimyces CBS 606.96</name>
    <dbReference type="NCBI Taxonomy" id="1182542"/>
    <lineage>
        <taxon>Eukaryota</taxon>
        <taxon>Fungi</taxon>
        <taxon>Dikarya</taxon>
        <taxon>Ascomycota</taxon>
        <taxon>Pezizomycotina</taxon>
        <taxon>Eurotiomycetes</taxon>
        <taxon>Chaetothyriomycetidae</taxon>
        <taxon>Chaetothyriales</taxon>
        <taxon>Herpotrichiellaceae</taxon>
        <taxon>Capronia</taxon>
    </lineage>
</organism>
<dbReference type="SUPFAM" id="SSF57863">
    <property type="entry name" value="ArfGap/RecO-like zinc finger"/>
    <property type="match status" value="1"/>
</dbReference>
<keyword evidence="1" id="KW-0479">Metal-binding</keyword>
<dbReference type="AlphaFoldDB" id="W9XWP8"/>
<dbReference type="CDD" id="cd08204">
    <property type="entry name" value="ArfGap"/>
    <property type="match status" value="1"/>
</dbReference>
<dbReference type="PROSITE" id="PS50115">
    <property type="entry name" value="ARFGAP"/>
    <property type="match status" value="1"/>
</dbReference>
<proteinExistence type="predicted"/>
<feature type="compositionally biased region" description="Polar residues" evidence="2">
    <location>
        <begin position="414"/>
        <end position="433"/>
    </location>
</feature>
<keyword evidence="1" id="KW-0862">Zinc</keyword>
<dbReference type="InterPro" id="IPR037278">
    <property type="entry name" value="ARFGAP/RecO"/>
</dbReference>
<dbReference type="PRINTS" id="PR00405">
    <property type="entry name" value="REVINTRACTNG"/>
</dbReference>
<dbReference type="InterPro" id="IPR009060">
    <property type="entry name" value="UBA-like_sf"/>
</dbReference>
<feature type="domain" description="UBA" evidence="3">
    <location>
        <begin position="220"/>
        <end position="260"/>
    </location>
</feature>
<reference evidence="5 6" key="1">
    <citation type="submission" date="2013-03" db="EMBL/GenBank/DDBJ databases">
        <title>The Genome Sequence of Capronia epimyces CBS 606.96.</title>
        <authorList>
            <consortium name="The Broad Institute Genomics Platform"/>
            <person name="Cuomo C."/>
            <person name="de Hoog S."/>
            <person name="Gorbushina A."/>
            <person name="Walker B."/>
            <person name="Young S.K."/>
            <person name="Zeng Q."/>
            <person name="Gargeya S."/>
            <person name="Fitzgerald M."/>
            <person name="Haas B."/>
            <person name="Abouelleil A."/>
            <person name="Allen A.W."/>
            <person name="Alvarado L."/>
            <person name="Arachchi H.M."/>
            <person name="Berlin A.M."/>
            <person name="Chapman S.B."/>
            <person name="Gainer-Dewar J."/>
            <person name="Goldberg J."/>
            <person name="Griggs A."/>
            <person name="Gujja S."/>
            <person name="Hansen M."/>
            <person name="Howarth C."/>
            <person name="Imamovic A."/>
            <person name="Ireland A."/>
            <person name="Larimer J."/>
            <person name="McCowan C."/>
            <person name="Murphy C."/>
            <person name="Pearson M."/>
            <person name="Poon T.W."/>
            <person name="Priest M."/>
            <person name="Roberts A."/>
            <person name="Saif S."/>
            <person name="Shea T."/>
            <person name="Sisk P."/>
            <person name="Sykes S."/>
            <person name="Wortman J."/>
            <person name="Nusbaum C."/>
            <person name="Birren B."/>
        </authorList>
    </citation>
    <scope>NUCLEOTIDE SEQUENCE [LARGE SCALE GENOMIC DNA]</scope>
    <source>
        <strain evidence="5 6">CBS 606.96</strain>
    </source>
</reference>
<dbReference type="Proteomes" id="UP000019478">
    <property type="component" value="Unassembled WGS sequence"/>
</dbReference>
<feature type="compositionally biased region" description="Low complexity" evidence="2">
    <location>
        <begin position="454"/>
        <end position="472"/>
    </location>
</feature>
<dbReference type="SUPFAM" id="SSF46934">
    <property type="entry name" value="UBA-like"/>
    <property type="match status" value="1"/>
</dbReference>
<protein>
    <recommendedName>
        <fullName evidence="7">Arf-GAP domain-containing protein</fullName>
    </recommendedName>
</protein>
<evidence type="ECO:0000259" key="3">
    <source>
        <dbReference type="PROSITE" id="PS50030"/>
    </source>
</evidence>
<dbReference type="OrthoDB" id="10266696at2759"/>
<evidence type="ECO:0000256" key="1">
    <source>
        <dbReference type="PROSITE-ProRule" id="PRU00288"/>
    </source>
</evidence>
<dbReference type="InterPro" id="IPR051718">
    <property type="entry name" value="ARF_GTPase-activating"/>
</dbReference>
<accession>W9XWP8</accession>
<feature type="compositionally biased region" description="Polar residues" evidence="2">
    <location>
        <begin position="627"/>
        <end position="641"/>
    </location>
</feature>
<dbReference type="PANTHER" id="PTHR45705:SF7">
    <property type="entry name" value="ACTIVATING PROTEIN FOR ARF, PUTATIVE (AFU_ORTHOLOGUE AFUA_4G09120)-RELATED"/>
    <property type="match status" value="1"/>
</dbReference>
<feature type="region of interest" description="Disordered" evidence="2">
    <location>
        <begin position="691"/>
        <end position="751"/>
    </location>
</feature>
<dbReference type="PANTHER" id="PTHR45705">
    <property type="entry name" value="FI20236P1"/>
    <property type="match status" value="1"/>
</dbReference>
<feature type="domain" description="Arf-GAP" evidence="4">
    <location>
        <begin position="13"/>
        <end position="139"/>
    </location>
</feature>
<feature type="compositionally biased region" description="Polar residues" evidence="2">
    <location>
        <begin position="264"/>
        <end position="279"/>
    </location>
</feature>
<keyword evidence="6" id="KW-1185">Reference proteome</keyword>
<keyword evidence="1" id="KW-0863">Zinc-finger</keyword>
<feature type="region of interest" description="Disordered" evidence="2">
    <location>
        <begin position="614"/>
        <end position="671"/>
    </location>
</feature>
<dbReference type="RefSeq" id="XP_007735984.1">
    <property type="nucleotide sequence ID" value="XM_007737794.1"/>
</dbReference>
<dbReference type="EMBL" id="AMGY01000006">
    <property type="protein sequence ID" value="EXJ81396.1"/>
    <property type="molecule type" value="Genomic_DNA"/>
</dbReference>